<gene>
    <name evidence="1" type="ORF">H4S07_001236</name>
</gene>
<sequence>MTGVTDSEEPKNIASKWPEVVSETNKVSYDTFLEMAKDKYAILLFRHSSKPEAKFFDLCNEYLYHVYHADFLVVWCDFSEVAWKFSDEYADDELRYAMHCKYSKANTFHRVKNGKDFSRMVTDTFHEDMRHPDCITIGRHESPFRRSNRRALGGHMSPQTTGKMTKPLNWGPERAGPNSRKSPYVIKKTSLATLVEDSEQPVAALVADEHPVAALVADEHPVTAPVADEPADEPADGKVPGTTVQDNLPSVPEQLVPEDTQEQEAK</sequence>
<protein>
    <submittedName>
        <fullName evidence="1">Uncharacterized protein</fullName>
    </submittedName>
</protein>
<name>A0ACC1LNY8_9FUNG</name>
<accession>A0ACC1LNY8</accession>
<proteinExistence type="predicted"/>
<organism evidence="1 2">
    <name type="scientific">Coemansia furcata</name>
    <dbReference type="NCBI Taxonomy" id="417177"/>
    <lineage>
        <taxon>Eukaryota</taxon>
        <taxon>Fungi</taxon>
        <taxon>Fungi incertae sedis</taxon>
        <taxon>Zoopagomycota</taxon>
        <taxon>Kickxellomycotina</taxon>
        <taxon>Kickxellomycetes</taxon>
        <taxon>Kickxellales</taxon>
        <taxon>Kickxellaceae</taxon>
        <taxon>Coemansia</taxon>
    </lineage>
</organism>
<evidence type="ECO:0000313" key="1">
    <source>
        <dbReference type="EMBL" id="KAJ2812679.1"/>
    </source>
</evidence>
<reference evidence="1" key="1">
    <citation type="submission" date="2022-07" db="EMBL/GenBank/DDBJ databases">
        <title>Phylogenomic reconstructions and comparative analyses of Kickxellomycotina fungi.</title>
        <authorList>
            <person name="Reynolds N.K."/>
            <person name="Stajich J.E."/>
            <person name="Barry K."/>
            <person name="Grigoriev I.V."/>
            <person name="Crous P."/>
            <person name="Smith M.E."/>
        </authorList>
    </citation>
    <scope>NUCLEOTIDE SEQUENCE</scope>
    <source>
        <strain evidence="1">CBS 102833</strain>
    </source>
</reference>
<keyword evidence="2" id="KW-1185">Reference proteome</keyword>
<dbReference type="EMBL" id="JANBUP010000175">
    <property type="protein sequence ID" value="KAJ2812679.1"/>
    <property type="molecule type" value="Genomic_DNA"/>
</dbReference>
<comment type="caution">
    <text evidence="1">The sequence shown here is derived from an EMBL/GenBank/DDBJ whole genome shotgun (WGS) entry which is preliminary data.</text>
</comment>
<dbReference type="Proteomes" id="UP001140096">
    <property type="component" value="Unassembled WGS sequence"/>
</dbReference>
<evidence type="ECO:0000313" key="2">
    <source>
        <dbReference type="Proteomes" id="UP001140096"/>
    </source>
</evidence>